<proteinExistence type="predicted"/>
<organism evidence="4 5">
    <name type="scientific">Pseudokineococcus marinus</name>
    <dbReference type="NCBI Taxonomy" id="351215"/>
    <lineage>
        <taxon>Bacteria</taxon>
        <taxon>Bacillati</taxon>
        <taxon>Actinomycetota</taxon>
        <taxon>Actinomycetes</taxon>
        <taxon>Kineosporiales</taxon>
        <taxon>Kineosporiaceae</taxon>
        <taxon>Pseudokineococcus</taxon>
    </lineage>
</organism>
<evidence type="ECO:0000256" key="2">
    <source>
        <dbReference type="SAM" id="MobiDB-lite"/>
    </source>
</evidence>
<comment type="caution">
    <text evidence="4">The sequence shown here is derived from an EMBL/GenBank/DDBJ whole genome shotgun (WGS) entry which is preliminary data.</text>
</comment>
<dbReference type="AlphaFoldDB" id="A0A849BHF3"/>
<dbReference type="SMART" id="SM00422">
    <property type="entry name" value="HTH_MERR"/>
    <property type="match status" value="1"/>
</dbReference>
<dbReference type="Gene3D" id="1.10.1660.10">
    <property type="match status" value="1"/>
</dbReference>
<accession>A0A849BHF3</accession>
<dbReference type="SUPFAM" id="SSF46955">
    <property type="entry name" value="Putative DNA-binding domain"/>
    <property type="match status" value="1"/>
</dbReference>
<dbReference type="CDD" id="cd00592">
    <property type="entry name" value="HTH_MerR-like"/>
    <property type="match status" value="1"/>
</dbReference>
<dbReference type="Proteomes" id="UP000555552">
    <property type="component" value="Unassembled WGS sequence"/>
</dbReference>
<feature type="compositionally biased region" description="Pro residues" evidence="2">
    <location>
        <begin position="81"/>
        <end position="91"/>
    </location>
</feature>
<feature type="region of interest" description="Disordered" evidence="2">
    <location>
        <begin position="76"/>
        <end position="104"/>
    </location>
</feature>
<dbReference type="GO" id="GO:0003677">
    <property type="term" value="F:DNA binding"/>
    <property type="evidence" value="ECO:0007669"/>
    <property type="project" value="UniProtKB-KW"/>
</dbReference>
<name>A0A849BHF3_9ACTN</name>
<feature type="domain" description="HTH merR-type" evidence="3">
    <location>
        <begin position="1"/>
        <end position="74"/>
    </location>
</feature>
<protein>
    <submittedName>
        <fullName evidence="4">MerR family transcriptional regulator</fullName>
    </submittedName>
</protein>
<dbReference type="PROSITE" id="PS50937">
    <property type="entry name" value="HTH_MERR_2"/>
    <property type="match status" value="1"/>
</dbReference>
<evidence type="ECO:0000256" key="1">
    <source>
        <dbReference type="ARBA" id="ARBA00023125"/>
    </source>
</evidence>
<dbReference type="InterPro" id="IPR000551">
    <property type="entry name" value="MerR-type_HTH_dom"/>
</dbReference>
<gene>
    <name evidence="4" type="ORF">HLB09_05525</name>
</gene>
<evidence type="ECO:0000313" key="4">
    <source>
        <dbReference type="EMBL" id="NNH22560.1"/>
    </source>
</evidence>
<keyword evidence="5" id="KW-1185">Reference proteome</keyword>
<dbReference type="EMBL" id="JABEMA010000050">
    <property type="protein sequence ID" value="NNH22560.1"/>
    <property type="molecule type" value="Genomic_DNA"/>
</dbReference>
<dbReference type="InterPro" id="IPR047057">
    <property type="entry name" value="MerR_fam"/>
</dbReference>
<evidence type="ECO:0000259" key="3">
    <source>
        <dbReference type="PROSITE" id="PS50937"/>
    </source>
</evidence>
<keyword evidence="1" id="KW-0238">DNA-binding</keyword>
<dbReference type="PANTHER" id="PTHR30204:SF89">
    <property type="entry name" value="HTH MERR-TYPE DOMAIN-CONTAINING PROTEIN"/>
    <property type="match status" value="1"/>
</dbReference>
<dbReference type="GO" id="GO:0003700">
    <property type="term" value="F:DNA-binding transcription factor activity"/>
    <property type="evidence" value="ECO:0007669"/>
    <property type="project" value="InterPro"/>
</dbReference>
<dbReference type="RefSeq" id="WP_171202405.1">
    <property type="nucleotide sequence ID" value="NZ_BAAANP010000023.1"/>
</dbReference>
<dbReference type="PANTHER" id="PTHR30204">
    <property type="entry name" value="REDOX-CYCLING DRUG-SENSING TRANSCRIPTIONAL ACTIVATOR SOXR"/>
    <property type="match status" value="1"/>
</dbReference>
<sequence length="227" mass="24500">MSIGEVLGELVGDFPEISHSKIRFLEERGLVEPQRTAAGYRKFRAADVERLRLVLELQRDRYMPLKAIAEHLDALDRGLQPPSPAGPPPLAPRAVADPEPARLEASPRLRLRRSELREAAGVDEQLLADLEGYGLVAAEDGHFGADDLEVATAAGELAAFGIEARHLRAFRTAAERELGLVEQVVVPLRRHPGPGASARAADAASELAALCLRLHTALVRGGLGRLT</sequence>
<dbReference type="InterPro" id="IPR009061">
    <property type="entry name" value="DNA-bd_dom_put_sf"/>
</dbReference>
<reference evidence="4 5" key="1">
    <citation type="submission" date="2020-05" db="EMBL/GenBank/DDBJ databases">
        <title>MicrobeNet Type strains.</title>
        <authorList>
            <person name="Nicholson A.C."/>
        </authorList>
    </citation>
    <scope>NUCLEOTIDE SEQUENCE [LARGE SCALE GENOMIC DNA]</scope>
    <source>
        <strain evidence="4 5">JCM 14547</strain>
    </source>
</reference>
<evidence type="ECO:0000313" key="5">
    <source>
        <dbReference type="Proteomes" id="UP000555552"/>
    </source>
</evidence>
<dbReference type="Pfam" id="PF13411">
    <property type="entry name" value="MerR_1"/>
    <property type="match status" value="1"/>
</dbReference>